<gene>
    <name evidence="7" type="primary">surA</name>
    <name evidence="9" type="ORF">A4W93_26780</name>
</gene>
<dbReference type="PANTHER" id="PTHR47637:SF1">
    <property type="entry name" value="CHAPERONE SURA"/>
    <property type="match status" value="1"/>
</dbReference>
<dbReference type="PROSITE" id="PS01096">
    <property type="entry name" value="PPIC_PPIASE_1"/>
    <property type="match status" value="1"/>
</dbReference>
<dbReference type="GO" id="GO:0006457">
    <property type="term" value="P:protein folding"/>
    <property type="evidence" value="ECO:0007669"/>
    <property type="project" value="UniProtKB-UniRule"/>
</dbReference>
<feature type="signal peptide" evidence="7">
    <location>
        <begin position="1"/>
        <end position="30"/>
    </location>
</feature>
<keyword evidence="3 7" id="KW-0574">Periplasm</keyword>
<dbReference type="PANTHER" id="PTHR47637">
    <property type="entry name" value="CHAPERONE SURA"/>
    <property type="match status" value="1"/>
</dbReference>
<dbReference type="KEGG" id="rgu:A4W93_26780"/>
<reference evidence="9 10" key="1">
    <citation type="submission" date="2016-04" db="EMBL/GenBank/DDBJ databases">
        <title>Complete genome sequence of natural rubber-degrading, novel Gram-negative bacterium, Rhizobacter gummiphilus strain NS21.</title>
        <authorList>
            <person name="Tabata M."/>
            <person name="Kasai D."/>
            <person name="Fukuda M."/>
        </authorList>
    </citation>
    <scope>NUCLEOTIDE SEQUENCE [LARGE SCALE GENOMIC DNA]</scope>
    <source>
        <strain evidence="9 10">NS21</strain>
    </source>
</reference>
<evidence type="ECO:0000256" key="5">
    <source>
        <dbReference type="ARBA" id="ARBA00023186"/>
    </source>
</evidence>
<dbReference type="Pfam" id="PF00639">
    <property type="entry name" value="Rotamase"/>
    <property type="match status" value="2"/>
</dbReference>
<dbReference type="GO" id="GO:0042277">
    <property type="term" value="F:peptide binding"/>
    <property type="evidence" value="ECO:0007669"/>
    <property type="project" value="InterPro"/>
</dbReference>
<evidence type="ECO:0000256" key="2">
    <source>
        <dbReference type="ARBA" id="ARBA00022737"/>
    </source>
</evidence>
<dbReference type="GO" id="GO:0030288">
    <property type="term" value="C:outer membrane-bounded periplasmic space"/>
    <property type="evidence" value="ECO:0007669"/>
    <property type="project" value="InterPro"/>
</dbReference>
<evidence type="ECO:0000256" key="6">
    <source>
        <dbReference type="ARBA" id="ARBA00023235"/>
    </source>
</evidence>
<dbReference type="GO" id="GO:0051082">
    <property type="term" value="F:unfolded protein binding"/>
    <property type="evidence" value="ECO:0007669"/>
    <property type="project" value="UniProtKB-UniRule"/>
</dbReference>
<dbReference type="InterPro" id="IPR015391">
    <property type="entry name" value="SurA_N"/>
</dbReference>
<keyword evidence="10" id="KW-1185">Reference proteome</keyword>
<dbReference type="InterPro" id="IPR000297">
    <property type="entry name" value="PPIase_PpiC"/>
</dbReference>
<dbReference type="Pfam" id="PF09312">
    <property type="entry name" value="SurA_N"/>
    <property type="match status" value="1"/>
</dbReference>
<evidence type="ECO:0000313" key="9">
    <source>
        <dbReference type="EMBL" id="ARN23220.1"/>
    </source>
</evidence>
<dbReference type="Gene3D" id="3.10.50.40">
    <property type="match status" value="2"/>
</dbReference>
<organism evidence="9 10">
    <name type="scientific">Piscinibacter gummiphilus</name>
    <dbReference type="NCBI Taxonomy" id="946333"/>
    <lineage>
        <taxon>Bacteria</taxon>
        <taxon>Pseudomonadati</taxon>
        <taxon>Pseudomonadota</taxon>
        <taxon>Betaproteobacteria</taxon>
        <taxon>Burkholderiales</taxon>
        <taxon>Sphaerotilaceae</taxon>
        <taxon>Piscinibacter</taxon>
    </lineage>
</organism>
<keyword evidence="1 7" id="KW-0732">Signal</keyword>
<comment type="domain">
    <text evidence="7">The PPIase activity resides only in the second parvulin domain. The N-terminal region and the C-terminal tail are necessary and sufficient for the chaperone activity of SurA. The PPIase activity is dispensable for SurA to function as a chaperone. The N-terminal region and the C-terminal tail are also required for porin recognition.</text>
</comment>
<keyword evidence="4 7" id="KW-0697">Rotamase</keyword>
<dbReference type="GO" id="GO:0050821">
    <property type="term" value="P:protein stabilization"/>
    <property type="evidence" value="ECO:0007669"/>
    <property type="project" value="InterPro"/>
</dbReference>
<keyword evidence="2 7" id="KW-0677">Repeat</keyword>
<feature type="chain" id="PRO_5013973950" description="Chaperone SurA" evidence="7">
    <location>
        <begin position="31"/>
        <end position="443"/>
    </location>
</feature>
<dbReference type="InterPro" id="IPR046357">
    <property type="entry name" value="PPIase_dom_sf"/>
</dbReference>
<dbReference type="EC" id="5.2.1.8" evidence="7"/>
<dbReference type="InterPro" id="IPR027304">
    <property type="entry name" value="Trigger_fact/SurA_dom_sf"/>
</dbReference>
<dbReference type="EMBL" id="CP015118">
    <property type="protein sequence ID" value="ARN23220.1"/>
    <property type="molecule type" value="Genomic_DNA"/>
</dbReference>
<accession>A0A1W6LG81</accession>
<evidence type="ECO:0000259" key="8">
    <source>
        <dbReference type="PROSITE" id="PS50198"/>
    </source>
</evidence>
<sequence precursor="true">MMSLPRFTRALLSPLLLSLLLSAVSPAAFAQARRQVPRTADYILAVVNSELVTANELELRVAQVRDEARRSGGRLPPDDELRRQLLDALIDERVQITYARDSGMRVEDTELERAVANIAAQNQLTTTQLRDRLRAEGIDYVRFRNNIRDQIMIERNREREVQARIKITDADIDDYLAKQRSSGATTQFNIAQVLVTVPEGATDAVVAERQAVAQAALTRIQGGEDFAAVARQLSEDANKEKGGEIGMRPGSRLPEVFLNVVRDLKTGQVSPTLLRTGAGFHILKVIERRDTGGLVVTQTRARHILLRPSQQMSAQAASRRLLEFKRQIESGAKTFDALAREHSEDGSGPQGGDLGWVSPGAFVPEFEEVMNSLPINGISDPVTSRFGMHLIQVMERRDTQVDPKQLREQARSVLRERKYEDAHSEWLREIRARAYIEMREPPQ</sequence>
<comment type="subcellular location">
    <subcellularLocation>
        <location evidence="7">Periplasm</location>
    </subcellularLocation>
    <text evidence="7">Is capable of associating with the outer membrane.</text>
</comment>
<keyword evidence="6 7" id="KW-0413">Isomerase</keyword>
<dbReference type="RefSeq" id="WP_085753535.1">
    <property type="nucleotide sequence ID" value="NZ_BSPR01000017.1"/>
</dbReference>
<proteinExistence type="inferred from homology"/>
<dbReference type="Proteomes" id="UP000193427">
    <property type="component" value="Chromosome"/>
</dbReference>
<protein>
    <recommendedName>
        <fullName evidence="7">Chaperone SurA</fullName>
    </recommendedName>
    <alternativeName>
        <fullName evidence="7">Peptidyl-prolyl cis-trans isomerase SurA</fullName>
        <shortName evidence="7">PPIase SurA</shortName>
        <ecNumber evidence="7">5.2.1.8</ecNumber>
    </alternativeName>
    <alternativeName>
        <fullName evidence="7">Rotamase SurA</fullName>
    </alternativeName>
</protein>
<dbReference type="InterPro" id="IPR050280">
    <property type="entry name" value="OMP_Chaperone_SurA"/>
</dbReference>
<evidence type="ECO:0000313" key="10">
    <source>
        <dbReference type="Proteomes" id="UP000193427"/>
    </source>
</evidence>
<dbReference type="PROSITE" id="PS50198">
    <property type="entry name" value="PPIC_PPIASE_2"/>
    <property type="match status" value="2"/>
</dbReference>
<dbReference type="SUPFAM" id="SSF109998">
    <property type="entry name" value="Triger factor/SurA peptide-binding domain-like"/>
    <property type="match status" value="1"/>
</dbReference>
<comment type="catalytic activity">
    <reaction evidence="7">
        <text>[protein]-peptidylproline (omega=180) = [protein]-peptidylproline (omega=0)</text>
        <dbReference type="Rhea" id="RHEA:16237"/>
        <dbReference type="Rhea" id="RHEA-COMP:10747"/>
        <dbReference type="Rhea" id="RHEA-COMP:10748"/>
        <dbReference type="ChEBI" id="CHEBI:83833"/>
        <dbReference type="ChEBI" id="CHEBI:83834"/>
        <dbReference type="EC" id="5.2.1.8"/>
    </reaction>
</comment>
<evidence type="ECO:0000256" key="4">
    <source>
        <dbReference type="ARBA" id="ARBA00023110"/>
    </source>
</evidence>
<keyword evidence="5 7" id="KW-0143">Chaperone</keyword>
<feature type="domain" description="PpiC" evidence="8">
    <location>
        <begin position="185"/>
        <end position="287"/>
    </location>
</feature>
<dbReference type="GO" id="GO:0003755">
    <property type="term" value="F:peptidyl-prolyl cis-trans isomerase activity"/>
    <property type="evidence" value="ECO:0007669"/>
    <property type="project" value="UniProtKB-UniRule"/>
</dbReference>
<evidence type="ECO:0000256" key="3">
    <source>
        <dbReference type="ARBA" id="ARBA00022764"/>
    </source>
</evidence>
<dbReference type="AlphaFoldDB" id="A0A1W6LG81"/>
<evidence type="ECO:0000256" key="1">
    <source>
        <dbReference type="ARBA" id="ARBA00022729"/>
    </source>
</evidence>
<dbReference type="Gene3D" id="1.10.4030.10">
    <property type="entry name" value="Porin chaperone SurA, peptide-binding domain"/>
    <property type="match status" value="1"/>
</dbReference>
<dbReference type="HAMAP" id="MF_01183">
    <property type="entry name" value="Chaperone_SurA"/>
    <property type="match status" value="1"/>
</dbReference>
<dbReference type="STRING" id="946333.A4W93_26780"/>
<name>A0A1W6LG81_9BURK</name>
<feature type="domain" description="PpiC" evidence="8">
    <location>
        <begin position="296"/>
        <end position="395"/>
    </location>
</feature>
<comment type="function">
    <text evidence="7">Chaperone involved in the correct folding and assembly of outer membrane proteins. Recognizes specific patterns of aromatic residues and the orientation of their side chains, which are found more frequently in integral outer membrane proteins. May act in both early periplasmic and late outer membrane-associated steps of protein maturation.</text>
</comment>
<dbReference type="OrthoDB" id="14196at2"/>
<dbReference type="SUPFAM" id="SSF54534">
    <property type="entry name" value="FKBP-like"/>
    <property type="match status" value="2"/>
</dbReference>
<dbReference type="InterPro" id="IPR023034">
    <property type="entry name" value="PPIase_SurA"/>
</dbReference>
<dbReference type="GO" id="GO:0043165">
    <property type="term" value="P:Gram-negative-bacterium-type cell outer membrane assembly"/>
    <property type="evidence" value="ECO:0007669"/>
    <property type="project" value="InterPro"/>
</dbReference>
<evidence type="ECO:0000256" key="7">
    <source>
        <dbReference type="HAMAP-Rule" id="MF_01183"/>
    </source>
</evidence>
<dbReference type="InterPro" id="IPR023058">
    <property type="entry name" value="PPIase_PpiC_CS"/>
</dbReference>